<dbReference type="EC" id="2.7.1.23" evidence="6"/>
<accession>A0A0W8GAA2</accession>
<dbReference type="InterPro" id="IPR017437">
    <property type="entry name" value="ATP-NAD_kinase_PpnK-typ_C"/>
</dbReference>
<dbReference type="GO" id="GO:0003951">
    <property type="term" value="F:NAD+ kinase activity"/>
    <property type="evidence" value="ECO:0007669"/>
    <property type="project" value="UniProtKB-EC"/>
</dbReference>
<dbReference type="PANTHER" id="PTHR20275">
    <property type="entry name" value="NAD KINASE"/>
    <property type="match status" value="1"/>
</dbReference>
<feature type="compositionally biased region" description="Polar residues" evidence="5">
    <location>
        <begin position="77"/>
        <end position="86"/>
    </location>
</feature>
<dbReference type="GO" id="GO:0019674">
    <property type="term" value="P:NAD+ metabolic process"/>
    <property type="evidence" value="ECO:0007669"/>
    <property type="project" value="InterPro"/>
</dbReference>
<evidence type="ECO:0000256" key="2">
    <source>
        <dbReference type="ARBA" id="ARBA00022777"/>
    </source>
</evidence>
<dbReference type="Pfam" id="PF01513">
    <property type="entry name" value="NAD_kinase"/>
    <property type="match status" value="1"/>
</dbReference>
<evidence type="ECO:0000313" key="6">
    <source>
        <dbReference type="EMBL" id="KUG30041.1"/>
    </source>
</evidence>
<evidence type="ECO:0000256" key="1">
    <source>
        <dbReference type="ARBA" id="ARBA00022679"/>
    </source>
</evidence>
<sequence length="325" mass="34930">MPDFRRATGGGGEKGRAPPFPGGVFYHTRGGKENMPMPTPVASILLVYKTDAPKAHALALEIAGWLSDAGVATLLRESQTDPSQWPQPRGRGADPAREPDLAILLGGDGTLLSEARKTKVGELPILGINLGRVGFLTSLGPRDWRPALAGILKNGFHSVTRMCLDVSVVRDGEQVFATRAINDAVIGRGTMARLVELRLEYDGEYVCDLRADGLIVATPTGATAYCVSAGGPLVHPDLETYCVTPVCPFQTDLKPMVLPSGAPIAVTTLDPGADMHLTTDGQEGFPLRARDRIHVTRAGRGITLVRLREDSYFEKLRRKGFVGQR</sequence>
<dbReference type="HAMAP" id="MF_00361">
    <property type="entry name" value="NAD_kinase"/>
    <property type="match status" value="1"/>
</dbReference>
<dbReference type="Gene3D" id="2.60.200.30">
    <property type="entry name" value="Probable inorganic polyphosphate/atp-NAD kinase, domain 2"/>
    <property type="match status" value="1"/>
</dbReference>
<keyword evidence="2 6" id="KW-0418">Kinase</keyword>
<dbReference type="Pfam" id="PF20143">
    <property type="entry name" value="NAD_kinase_C"/>
    <property type="match status" value="1"/>
</dbReference>
<keyword evidence="1 6" id="KW-0808">Transferase</keyword>
<dbReference type="EMBL" id="LNQE01000009">
    <property type="protein sequence ID" value="KUG30041.1"/>
    <property type="molecule type" value="Genomic_DNA"/>
</dbReference>
<dbReference type="AlphaFoldDB" id="A0A0W8GAA2"/>
<reference evidence="6" key="1">
    <citation type="journal article" date="2015" name="Proc. Natl. Acad. Sci. U.S.A.">
        <title>Networks of energetic and metabolic interactions define dynamics in microbial communities.</title>
        <authorList>
            <person name="Embree M."/>
            <person name="Liu J.K."/>
            <person name="Al-Bassam M.M."/>
            <person name="Zengler K."/>
        </authorList>
    </citation>
    <scope>NUCLEOTIDE SEQUENCE</scope>
</reference>
<dbReference type="InterPro" id="IPR016064">
    <property type="entry name" value="NAD/diacylglycerol_kinase_sf"/>
</dbReference>
<keyword evidence="4" id="KW-0520">NAD</keyword>
<keyword evidence="3" id="KW-0521">NADP</keyword>
<dbReference type="PANTHER" id="PTHR20275:SF0">
    <property type="entry name" value="NAD KINASE"/>
    <property type="match status" value="1"/>
</dbReference>
<dbReference type="InterPro" id="IPR002504">
    <property type="entry name" value="NADK"/>
</dbReference>
<dbReference type="InterPro" id="IPR017438">
    <property type="entry name" value="ATP-NAD_kinase_N"/>
</dbReference>
<dbReference type="GO" id="GO:0006741">
    <property type="term" value="P:NADP+ biosynthetic process"/>
    <property type="evidence" value="ECO:0007669"/>
    <property type="project" value="InterPro"/>
</dbReference>
<feature type="region of interest" description="Disordered" evidence="5">
    <location>
        <begin position="77"/>
        <end position="97"/>
    </location>
</feature>
<protein>
    <submittedName>
        <fullName evidence="6">Nad kinase</fullName>
        <ecNumber evidence="6">2.7.1.23</ecNumber>
    </submittedName>
</protein>
<evidence type="ECO:0000256" key="3">
    <source>
        <dbReference type="ARBA" id="ARBA00022857"/>
    </source>
</evidence>
<feature type="region of interest" description="Disordered" evidence="5">
    <location>
        <begin position="1"/>
        <end position="23"/>
    </location>
</feature>
<evidence type="ECO:0000256" key="4">
    <source>
        <dbReference type="ARBA" id="ARBA00023027"/>
    </source>
</evidence>
<gene>
    <name evidence="6" type="ORF">ASZ90_000062</name>
</gene>
<proteinExistence type="inferred from homology"/>
<comment type="caution">
    <text evidence="6">The sequence shown here is derived from an EMBL/GenBank/DDBJ whole genome shotgun (WGS) entry which is preliminary data.</text>
</comment>
<name>A0A0W8GAA2_9ZZZZ</name>
<dbReference type="SUPFAM" id="SSF111331">
    <property type="entry name" value="NAD kinase/diacylglycerol kinase-like"/>
    <property type="match status" value="1"/>
</dbReference>
<organism evidence="6">
    <name type="scientific">hydrocarbon metagenome</name>
    <dbReference type="NCBI Taxonomy" id="938273"/>
    <lineage>
        <taxon>unclassified sequences</taxon>
        <taxon>metagenomes</taxon>
        <taxon>ecological metagenomes</taxon>
    </lineage>
</organism>
<evidence type="ECO:0000256" key="5">
    <source>
        <dbReference type="SAM" id="MobiDB-lite"/>
    </source>
</evidence>
<dbReference type="Gene3D" id="3.40.50.10330">
    <property type="entry name" value="Probable inorganic polyphosphate/atp-NAD kinase, domain 1"/>
    <property type="match status" value="1"/>
</dbReference>